<dbReference type="PROSITE" id="PS50262">
    <property type="entry name" value="G_PROTEIN_RECEP_F1_2"/>
    <property type="match status" value="1"/>
</dbReference>
<comment type="function">
    <text evidence="12">G-protein coupled receptor that plays a role in the regulation of circadian rhythms and energy metabolism. Participates in maintaining proper circadian gene expression in the suprachiasmatic nucleus (SCN), the locus of the master circadian clock in the brain. May function as a coordinator of aging-associated metabolic dysfunction, stress response, DNA integrity management, and eventual senescence. Upon binding to adropin, modulates mitochondrial energy metabolism via the p44/42-PDK4 signaling pathway, influencing pyruvate dehydrogenase activity.</text>
</comment>
<feature type="transmembrane region" description="Helical" evidence="13">
    <location>
        <begin position="64"/>
        <end position="89"/>
    </location>
</feature>
<evidence type="ECO:0000256" key="7">
    <source>
        <dbReference type="ARBA" id="ARBA00023157"/>
    </source>
</evidence>
<keyword evidence="9" id="KW-0325">Glycoprotein</keyword>
<dbReference type="GO" id="GO:0042277">
    <property type="term" value="F:peptide binding"/>
    <property type="evidence" value="ECO:0007669"/>
    <property type="project" value="TreeGrafter"/>
</dbReference>
<evidence type="ECO:0000256" key="13">
    <source>
        <dbReference type="SAM" id="Phobius"/>
    </source>
</evidence>
<evidence type="ECO:0000256" key="4">
    <source>
        <dbReference type="ARBA" id="ARBA00022989"/>
    </source>
</evidence>
<dbReference type="Proteomes" id="UP000694522">
    <property type="component" value="Unplaced"/>
</dbReference>
<comment type="subcellular location">
    <subcellularLocation>
        <location evidence="1">Cell membrane</location>
        <topology evidence="1">Multi-pass membrane protein</topology>
    </subcellularLocation>
</comment>
<dbReference type="PANTHER" id="PTHR24241:SF182">
    <property type="entry name" value="G PROTEIN-COUPLED RECEPTOR 19"/>
    <property type="match status" value="1"/>
</dbReference>
<dbReference type="GO" id="GO:0032870">
    <property type="term" value="P:cellular response to hormone stimulus"/>
    <property type="evidence" value="ECO:0007669"/>
    <property type="project" value="TreeGrafter"/>
</dbReference>
<dbReference type="GO" id="GO:0005929">
    <property type="term" value="C:cilium"/>
    <property type="evidence" value="ECO:0007669"/>
    <property type="project" value="UniProtKB-ARBA"/>
</dbReference>
<evidence type="ECO:0000259" key="14">
    <source>
        <dbReference type="PROSITE" id="PS50262"/>
    </source>
</evidence>
<organism evidence="15 16">
    <name type="scientific">Amazona collaria</name>
    <name type="common">yellow-billed parrot</name>
    <dbReference type="NCBI Taxonomy" id="241587"/>
    <lineage>
        <taxon>Eukaryota</taxon>
        <taxon>Metazoa</taxon>
        <taxon>Chordata</taxon>
        <taxon>Craniata</taxon>
        <taxon>Vertebrata</taxon>
        <taxon>Euteleostomi</taxon>
        <taxon>Archelosauria</taxon>
        <taxon>Archosauria</taxon>
        <taxon>Dinosauria</taxon>
        <taxon>Saurischia</taxon>
        <taxon>Theropoda</taxon>
        <taxon>Coelurosauria</taxon>
        <taxon>Aves</taxon>
        <taxon>Neognathae</taxon>
        <taxon>Neoaves</taxon>
        <taxon>Telluraves</taxon>
        <taxon>Australaves</taxon>
        <taxon>Psittaciformes</taxon>
        <taxon>Psittacidae</taxon>
        <taxon>Amazona</taxon>
    </lineage>
</organism>
<dbReference type="Ensembl" id="ENSACOT00000002054.1">
    <property type="protein sequence ID" value="ENSACOP00000001992.1"/>
    <property type="gene ID" value="ENSACOG00000001428.1"/>
</dbReference>
<feature type="transmembrane region" description="Helical" evidence="13">
    <location>
        <begin position="309"/>
        <end position="332"/>
    </location>
</feature>
<evidence type="ECO:0000256" key="3">
    <source>
        <dbReference type="ARBA" id="ARBA00022692"/>
    </source>
</evidence>
<dbReference type="GO" id="GO:0004930">
    <property type="term" value="F:G protein-coupled receptor activity"/>
    <property type="evidence" value="ECO:0007669"/>
    <property type="project" value="UniProtKB-KW"/>
</dbReference>
<evidence type="ECO:0000256" key="12">
    <source>
        <dbReference type="ARBA" id="ARBA00093282"/>
    </source>
</evidence>
<evidence type="ECO:0000313" key="16">
    <source>
        <dbReference type="Proteomes" id="UP000694522"/>
    </source>
</evidence>
<dbReference type="InterPro" id="IPR000276">
    <property type="entry name" value="GPCR_Rhodpsn"/>
</dbReference>
<evidence type="ECO:0000256" key="9">
    <source>
        <dbReference type="ARBA" id="ARBA00023180"/>
    </source>
</evidence>
<sequence>MIAHSMDNNSGTVVLPTFLFLLQNESYPDSPIPPAGYEMTASPTGPSSSRNHTASLYDLQRGEITAASMVLGALWLVSLVGNSLVCLVIHRSRRTQSTTNYFVVSMACADLLTSVASVPFVLLQFTYGRWTLGNKMCKLVRYIQHITPGVQIYVLLSICVDRFYTIVYPLSFKVSREKAKKMILASWLFEAAFASPALLFYSSNSDDHCNFFLPKSWEGVTYGVIRLLVVFLMPSTLIVFFYQRVIKYIWRIGTDGRTVRRTTNTVPRAKVKTIKMFLMLNSVFLLSWLPFYMVQLWHPQEISYRKSSLVFLSITWISFSSSAAKPTIYSVYNGNFRRGMKETFCMSAMKCYRSNAYTITASSRIAKKNHVGIADIPAPAKTAMKDSIYDAFNREEKEKKVAWPIQSNPPNTFV</sequence>
<feature type="transmembrane region" description="Helical" evidence="13">
    <location>
        <begin position="277"/>
        <end position="297"/>
    </location>
</feature>
<name>A0A8B9EZ65_9PSIT</name>
<evidence type="ECO:0000256" key="8">
    <source>
        <dbReference type="ARBA" id="ARBA00023170"/>
    </source>
</evidence>
<keyword evidence="2" id="KW-1003">Cell membrane</keyword>
<evidence type="ECO:0000256" key="1">
    <source>
        <dbReference type="ARBA" id="ARBA00004651"/>
    </source>
</evidence>
<evidence type="ECO:0000256" key="5">
    <source>
        <dbReference type="ARBA" id="ARBA00023040"/>
    </source>
</evidence>
<reference evidence="15" key="2">
    <citation type="submission" date="2025-09" db="UniProtKB">
        <authorList>
            <consortium name="Ensembl"/>
        </authorList>
    </citation>
    <scope>IDENTIFICATION</scope>
</reference>
<evidence type="ECO:0000256" key="2">
    <source>
        <dbReference type="ARBA" id="ARBA00022475"/>
    </source>
</evidence>
<proteinExistence type="predicted"/>
<keyword evidence="7" id="KW-1015">Disulfide bond</keyword>
<keyword evidence="8" id="KW-0675">Receptor</keyword>
<reference evidence="15" key="1">
    <citation type="submission" date="2025-08" db="UniProtKB">
        <authorList>
            <consortium name="Ensembl"/>
        </authorList>
    </citation>
    <scope>IDENTIFICATION</scope>
</reference>
<feature type="transmembrane region" description="Helical" evidence="13">
    <location>
        <begin position="182"/>
        <end position="201"/>
    </location>
</feature>
<dbReference type="Pfam" id="PF00001">
    <property type="entry name" value="7tm_1"/>
    <property type="match status" value="1"/>
</dbReference>
<feature type="transmembrane region" description="Helical" evidence="13">
    <location>
        <begin position="150"/>
        <end position="170"/>
    </location>
</feature>
<dbReference type="InterPro" id="IPR017452">
    <property type="entry name" value="GPCR_Rhodpsn_7TM"/>
</dbReference>
<dbReference type="CDD" id="cd15008">
    <property type="entry name" value="7tmA_GPR19"/>
    <property type="match status" value="1"/>
</dbReference>
<keyword evidence="16" id="KW-1185">Reference proteome</keyword>
<feature type="transmembrane region" description="Helical" evidence="13">
    <location>
        <begin position="221"/>
        <end position="242"/>
    </location>
</feature>
<protein>
    <recommendedName>
        <fullName evidence="11">Probable G-protein coupled receptor 19</fullName>
    </recommendedName>
</protein>
<evidence type="ECO:0000256" key="10">
    <source>
        <dbReference type="ARBA" id="ARBA00023224"/>
    </source>
</evidence>
<dbReference type="FunFam" id="1.20.1070.10:FF:000165">
    <property type="entry name" value="Probable G-protein coupled receptor 19"/>
    <property type="match status" value="1"/>
</dbReference>
<dbReference type="GO" id="GO:0005886">
    <property type="term" value="C:plasma membrane"/>
    <property type="evidence" value="ECO:0007669"/>
    <property type="project" value="UniProtKB-SubCell"/>
</dbReference>
<feature type="domain" description="G-protein coupled receptors family 1 profile" evidence="14">
    <location>
        <begin position="81"/>
        <end position="329"/>
    </location>
</feature>
<evidence type="ECO:0000313" key="15">
    <source>
        <dbReference type="Ensembl" id="ENSACOP00000001992.1"/>
    </source>
</evidence>
<evidence type="ECO:0000256" key="11">
    <source>
        <dbReference type="ARBA" id="ARBA00067939"/>
    </source>
</evidence>
<dbReference type="AlphaFoldDB" id="A0A8B9EZ65"/>
<dbReference type="PANTHER" id="PTHR24241">
    <property type="entry name" value="NEUROPEPTIDE RECEPTOR-RELATED G-PROTEIN COUPLED RECEPTOR"/>
    <property type="match status" value="1"/>
</dbReference>
<evidence type="ECO:0000256" key="6">
    <source>
        <dbReference type="ARBA" id="ARBA00023136"/>
    </source>
</evidence>
<dbReference type="SUPFAM" id="SSF81321">
    <property type="entry name" value="Family A G protein-coupled receptor-like"/>
    <property type="match status" value="1"/>
</dbReference>
<keyword evidence="6 13" id="KW-0472">Membrane</keyword>
<keyword evidence="10" id="KW-0807">Transducer</keyword>
<keyword evidence="3 13" id="KW-0812">Transmembrane</keyword>
<dbReference type="PRINTS" id="PR00237">
    <property type="entry name" value="GPCRRHODOPSN"/>
</dbReference>
<accession>A0A8B9EZ65</accession>
<dbReference type="Gene3D" id="1.20.1070.10">
    <property type="entry name" value="Rhodopsin 7-helix transmembrane proteins"/>
    <property type="match status" value="1"/>
</dbReference>
<feature type="transmembrane region" description="Helical" evidence="13">
    <location>
        <begin position="101"/>
        <end position="130"/>
    </location>
</feature>
<keyword evidence="5" id="KW-0297">G-protein coupled receptor</keyword>
<dbReference type="InterPro" id="IPR047829">
    <property type="entry name" value="GPR19_7tmA"/>
</dbReference>
<keyword evidence="4 13" id="KW-1133">Transmembrane helix</keyword>